<dbReference type="PANTHER" id="PTHR46550:SF2">
    <property type="entry name" value="EXPRESSED SEQUENCE C85627-RELATED"/>
    <property type="match status" value="1"/>
</dbReference>
<dbReference type="InterPro" id="IPR015943">
    <property type="entry name" value="WD40/YVTN_repeat-like_dom_sf"/>
</dbReference>
<evidence type="ECO:0000313" key="5">
    <source>
        <dbReference type="Proteomes" id="UP001314169"/>
    </source>
</evidence>
<dbReference type="EMBL" id="OY882879">
    <property type="protein sequence ID" value="CAK6449921.1"/>
    <property type="molecule type" value="Genomic_DNA"/>
</dbReference>
<dbReference type="SMART" id="SM00256">
    <property type="entry name" value="FBOX"/>
    <property type="match status" value="1"/>
</dbReference>
<comment type="pathway">
    <text evidence="1">Protein modification; protein ubiquitination.</text>
</comment>
<dbReference type="InterPro" id="IPR036322">
    <property type="entry name" value="WD40_repeat_dom_sf"/>
</dbReference>
<dbReference type="Pfam" id="PF12937">
    <property type="entry name" value="F-box-like"/>
    <property type="match status" value="1"/>
</dbReference>
<accession>A0ABP0ALP2</accession>
<dbReference type="Proteomes" id="UP001314169">
    <property type="component" value="Chromosome X"/>
</dbReference>
<dbReference type="Gene3D" id="2.130.10.10">
    <property type="entry name" value="YVTN repeat-like/Quinoprotein amine dehydrogenase"/>
    <property type="match status" value="1"/>
</dbReference>
<evidence type="ECO:0000256" key="1">
    <source>
        <dbReference type="ARBA" id="ARBA00004906"/>
    </source>
</evidence>
<dbReference type="SMART" id="SM00320">
    <property type="entry name" value="WD40"/>
    <property type="match status" value="3"/>
</dbReference>
<dbReference type="InterPro" id="IPR036047">
    <property type="entry name" value="F-box-like_dom_sf"/>
</dbReference>
<dbReference type="InterPro" id="IPR001810">
    <property type="entry name" value="F-box_dom"/>
</dbReference>
<keyword evidence="5" id="KW-1185">Reference proteome</keyword>
<evidence type="ECO:0000256" key="2">
    <source>
        <dbReference type="ARBA" id="ARBA00022786"/>
    </source>
</evidence>
<evidence type="ECO:0000313" key="4">
    <source>
        <dbReference type="EMBL" id="CAK6449921.1"/>
    </source>
</evidence>
<sequence>MEMQLPEVPMVHIFSFLDAASLLRAGQVSKYWKSIADEEHLWRKLCQRRWSIAWGGLQVPSWKQLFLTHTRREHCMMRARRQDFAYKESTDSFGLLKPLAYFSGSDPSMGDQKPIVCTVSSKCMLCAWDVQEGFMIWCSPAQPSSIKCLATLPQKSLVFTGDALGTIKVWNCQDEDPLATLSLPSSCTSMEVFLTDDDRPVLMIGDSEGDIHTLTVPELQIVSCVNAFECPVFCLSCSPNKKWIFASGTHEFTLPKVFYTDSLLSPSFGTHALFVTFLMTFCTRVSWALKRANRLTVMLRKDFFGRVEFSTLDITVESPGGSTTVSGHEIASFILTDNIDAPQCMGVCDGTTVVFDSGPHLLLVTIDGYLLQKFNHHQNIICSLWMDPVHVLTTSMDNYLHLYMWDEGAFLPRLQSCCHLEQRKDDMRPNCDYPIAICDNTSIVCVVSKSGRASFLVMYSLNM</sequence>
<keyword evidence="2" id="KW-0833">Ubl conjugation pathway</keyword>
<reference evidence="4" key="1">
    <citation type="submission" date="2023-12" db="EMBL/GenBank/DDBJ databases">
        <authorList>
            <person name="Brown T."/>
        </authorList>
    </citation>
    <scope>NUCLEOTIDE SEQUENCE</scope>
</reference>
<name>A0ABP0ALP2_PIPNA</name>
<evidence type="ECO:0000259" key="3">
    <source>
        <dbReference type="PROSITE" id="PS50181"/>
    </source>
</evidence>
<gene>
    <name evidence="4" type="ORF">MPIPNATIZW_LOCUS18227</name>
</gene>
<dbReference type="SUPFAM" id="SSF50978">
    <property type="entry name" value="WD40 repeat-like"/>
    <property type="match status" value="1"/>
</dbReference>
<feature type="domain" description="F-box" evidence="3">
    <location>
        <begin position="1"/>
        <end position="45"/>
    </location>
</feature>
<dbReference type="Pfam" id="PF00400">
    <property type="entry name" value="WD40"/>
    <property type="match status" value="1"/>
</dbReference>
<dbReference type="SUPFAM" id="SSF81383">
    <property type="entry name" value="F-box domain"/>
    <property type="match status" value="1"/>
</dbReference>
<dbReference type="PROSITE" id="PS50181">
    <property type="entry name" value="FBOX"/>
    <property type="match status" value="1"/>
</dbReference>
<proteinExistence type="predicted"/>
<dbReference type="InterPro" id="IPR052121">
    <property type="entry name" value="F-box_SCF_Substrate_Recog"/>
</dbReference>
<protein>
    <recommendedName>
        <fullName evidence="3">F-box domain-containing protein</fullName>
    </recommendedName>
</protein>
<dbReference type="InterPro" id="IPR001680">
    <property type="entry name" value="WD40_rpt"/>
</dbReference>
<dbReference type="Gene3D" id="1.20.1280.50">
    <property type="match status" value="1"/>
</dbReference>
<dbReference type="PANTHER" id="PTHR46550">
    <property type="entry name" value="F-BOX ONLY PROTEIN 3"/>
    <property type="match status" value="1"/>
</dbReference>
<organism evidence="4 5">
    <name type="scientific">Pipistrellus nathusii</name>
    <name type="common">Nathusius' pipistrelle</name>
    <dbReference type="NCBI Taxonomy" id="59473"/>
    <lineage>
        <taxon>Eukaryota</taxon>
        <taxon>Metazoa</taxon>
        <taxon>Chordata</taxon>
        <taxon>Craniata</taxon>
        <taxon>Vertebrata</taxon>
        <taxon>Euteleostomi</taxon>
        <taxon>Mammalia</taxon>
        <taxon>Eutheria</taxon>
        <taxon>Laurasiatheria</taxon>
        <taxon>Chiroptera</taxon>
        <taxon>Yangochiroptera</taxon>
        <taxon>Vespertilionidae</taxon>
        <taxon>Pipistrellus</taxon>
    </lineage>
</organism>
<dbReference type="CDD" id="cd22137">
    <property type="entry name" value="F-box_FBXW12"/>
    <property type="match status" value="1"/>
</dbReference>